<gene>
    <name evidence="2" type="ORF">RT723_09455</name>
</gene>
<sequence length="316" mass="34049">MLNVIHPSTFTHKLMICLFPLLLLGCSNNDKEAETETESDNTLTWQDVSAEYSLPTGVNYFLGSIGESKPLHYVKLDLTNDNLELRAASSEQSQSIMNFAEQEGVLAAINGGFFSGNSSYSALIDDNEFYARNVTALTRSGQSFPVLRSALTLSSSNQASVDWVYQYDLTGAIYGFAEPLSYSLSDTTPQEIPEAAAGTLLDAKMAIGGGPTLVKNGQSKITYDEEIFWGSGVEIGDYRPRSAVCITADNHVIMLVAKSYKISALPELLISLGCDEAMNLDGGGSTALAVGGESIYNQGRSIPTSLLIVDKSKYLK</sequence>
<reference evidence="2 3" key="1">
    <citation type="submission" date="2023-10" db="EMBL/GenBank/DDBJ databases">
        <title>Psychrosphaera aquimaarina strain SW33 isolated from seawater.</title>
        <authorList>
            <person name="Bayburt H."/>
            <person name="Kim J.M."/>
            <person name="Choi B.J."/>
            <person name="Jeon C.O."/>
        </authorList>
    </citation>
    <scope>NUCLEOTIDE SEQUENCE [LARGE SCALE GENOMIC DNA]</scope>
    <source>
        <strain evidence="2 3">KCTC 52743</strain>
    </source>
</reference>
<name>A0ABU3R161_9GAMM</name>
<dbReference type="PANTHER" id="PTHR40446:SF2">
    <property type="entry name" value="N-ACETYLGLUCOSAMINE-1-PHOSPHODIESTER ALPHA-N-ACETYLGLUCOSAMINIDASE"/>
    <property type="match status" value="1"/>
</dbReference>
<dbReference type="RefSeq" id="WP_315946809.1">
    <property type="nucleotide sequence ID" value="NZ_JAWCUA010000007.1"/>
</dbReference>
<comment type="caution">
    <text evidence="2">The sequence shown here is derived from an EMBL/GenBank/DDBJ whole genome shotgun (WGS) entry which is preliminary data.</text>
</comment>
<dbReference type="Pfam" id="PF09992">
    <property type="entry name" value="NAGPA"/>
    <property type="match status" value="1"/>
</dbReference>
<evidence type="ECO:0000259" key="1">
    <source>
        <dbReference type="Pfam" id="PF09992"/>
    </source>
</evidence>
<organism evidence="2 3">
    <name type="scientific">Psychrosphaera aquimarina</name>
    <dbReference type="NCBI Taxonomy" id="2044854"/>
    <lineage>
        <taxon>Bacteria</taxon>
        <taxon>Pseudomonadati</taxon>
        <taxon>Pseudomonadota</taxon>
        <taxon>Gammaproteobacteria</taxon>
        <taxon>Alteromonadales</taxon>
        <taxon>Pseudoalteromonadaceae</taxon>
        <taxon>Psychrosphaera</taxon>
    </lineage>
</organism>
<dbReference type="GO" id="GO:0016798">
    <property type="term" value="F:hydrolase activity, acting on glycosyl bonds"/>
    <property type="evidence" value="ECO:0007669"/>
    <property type="project" value="UniProtKB-KW"/>
</dbReference>
<dbReference type="InterPro" id="IPR018711">
    <property type="entry name" value="NAGPA"/>
</dbReference>
<keyword evidence="3" id="KW-1185">Reference proteome</keyword>
<evidence type="ECO:0000313" key="2">
    <source>
        <dbReference type="EMBL" id="MDU0113217.1"/>
    </source>
</evidence>
<keyword evidence="2" id="KW-0378">Hydrolase</keyword>
<dbReference type="Proteomes" id="UP001257914">
    <property type="component" value="Unassembled WGS sequence"/>
</dbReference>
<keyword evidence="2" id="KW-0326">Glycosidase</keyword>
<dbReference type="EMBL" id="JAWCUA010000007">
    <property type="protein sequence ID" value="MDU0113217.1"/>
    <property type="molecule type" value="Genomic_DNA"/>
</dbReference>
<protein>
    <submittedName>
        <fullName evidence="2">Phosphodiester glycosidase family protein</fullName>
    </submittedName>
</protein>
<proteinExistence type="predicted"/>
<feature type="domain" description="Phosphodiester glycosidase" evidence="1">
    <location>
        <begin position="104"/>
        <end position="308"/>
    </location>
</feature>
<evidence type="ECO:0000313" key="3">
    <source>
        <dbReference type="Proteomes" id="UP001257914"/>
    </source>
</evidence>
<accession>A0ABU3R161</accession>
<dbReference type="PANTHER" id="PTHR40446">
    <property type="entry name" value="N-ACETYLGLUCOSAMINE-1-PHOSPHODIESTER ALPHA-N-ACETYLGLUCOSAMINIDASE"/>
    <property type="match status" value="1"/>
</dbReference>